<organism evidence="9 10">
    <name type="scientific">Eiseniibacteriota bacterium</name>
    <dbReference type="NCBI Taxonomy" id="2212470"/>
    <lineage>
        <taxon>Bacteria</taxon>
        <taxon>Candidatus Eiseniibacteriota</taxon>
    </lineage>
</organism>
<comment type="similarity">
    <text evidence="5 6">Belongs to the ATP:guanido phosphotransferase family.</text>
</comment>
<accession>A0A538SKW6</accession>
<dbReference type="GO" id="GO:0005615">
    <property type="term" value="C:extracellular space"/>
    <property type="evidence" value="ECO:0007669"/>
    <property type="project" value="TreeGrafter"/>
</dbReference>
<proteinExistence type="inferred from homology"/>
<dbReference type="PANTHER" id="PTHR11547">
    <property type="entry name" value="ARGININE OR CREATINE KINASE"/>
    <property type="match status" value="1"/>
</dbReference>
<feature type="binding site" evidence="5 6">
    <location>
        <position position="191"/>
    </location>
    <ligand>
        <name>ATP</name>
        <dbReference type="ChEBI" id="CHEBI:30616"/>
    </ligand>
</feature>
<feature type="region of interest" description="Disordered" evidence="7">
    <location>
        <begin position="1"/>
        <end position="105"/>
    </location>
</feature>
<evidence type="ECO:0000313" key="10">
    <source>
        <dbReference type="Proteomes" id="UP000317716"/>
    </source>
</evidence>
<dbReference type="Pfam" id="PF00217">
    <property type="entry name" value="ATP-gua_Ptrans"/>
    <property type="match status" value="1"/>
</dbReference>
<dbReference type="InterPro" id="IPR023660">
    <property type="entry name" value="Arg_Kinase"/>
</dbReference>
<keyword evidence="1 5" id="KW-0808">Transferase</keyword>
<feature type="compositionally biased region" description="Basic residues" evidence="7">
    <location>
        <begin position="46"/>
        <end position="62"/>
    </location>
</feature>
<dbReference type="InterPro" id="IPR000749">
    <property type="entry name" value="ATP-guanido_PTrfase"/>
</dbReference>
<evidence type="ECO:0000256" key="2">
    <source>
        <dbReference type="ARBA" id="ARBA00022741"/>
    </source>
</evidence>
<dbReference type="InterPro" id="IPR022414">
    <property type="entry name" value="ATP-guanido_PTrfase_cat"/>
</dbReference>
<name>A0A538SKW6_UNCEI</name>
<feature type="binding site" evidence="5 6">
    <location>
        <begin position="307"/>
        <end position="312"/>
    </location>
    <ligand>
        <name>ATP</name>
        <dbReference type="ChEBI" id="CHEBI:30616"/>
    </ligand>
</feature>
<evidence type="ECO:0000256" key="1">
    <source>
        <dbReference type="ARBA" id="ARBA00022679"/>
    </source>
</evidence>
<feature type="binding site" evidence="6">
    <location>
        <begin position="128"/>
        <end position="132"/>
    </location>
    <ligand>
        <name>ATP</name>
        <dbReference type="ChEBI" id="CHEBI:30616"/>
    </ligand>
</feature>
<reference evidence="9 10" key="1">
    <citation type="journal article" date="2019" name="Nat. Microbiol.">
        <title>Mediterranean grassland soil C-N compound turnover is dependent on rainfall and depth, and is mediated by genomically divergent microorganisms.</title>
        <authorList>
            <person name="Diamond S."/>
            <person name="Andeer P.F."/>
            <person name="Li Z."/>
            <person name="Crits-Christoph A."/>
            <person name="Burstein D."/>
            <person name="Anantharaman K."/>
            <person name="Lane K.R."/>
            <person name="Thomas B.C."/>
            <person name="Pan C."/>
            <person name="Northen T.R."/>
            <person name="Banfield J.F."/>
        </authorList>
    </citation>
    <scope>NUCLEOTIDE SEQUENCE [LARGE SCALE GENOMIC DNA]</scope>
    <source>
        <strain evidence="9">WS_2</strain>
    </source>
</reference>
<dbReference type="GO" id="GO:0005524">
    <property type="term" value="F:ATP binding"/>
    <property type="evidence" value="ECO:0007669"/>
    <property type="project" value="UniProtKB-UniRule"/>
</dbReference>
<keyword evidence="2 5" id="KW-0547">Nucleotide-binding</keyword>
<protein>
    <recommendedName>
        <fullName evidence="5">Protein-arginine kinase</fullName>
        <ecNumber evidence="5">2.7.14.1</ecNumber>
    </recommendedName>
</protein>
<feature type="domain" description="Phosphagen kinase C-terminal" evidence="8">
    <location>
        <begin position="125"/>
        <end position="354"/>
    </location>
</feature>
<comment type="caution">
    <text evidence="5">Lacks conserved residue(s) required for the propagation of feature annotation.</text>
</comment>
<dbReference type="CDD" id="cd07930">
    <property type="entry name" value="bacterial_phosphagen_kinase"/>
    <property type="match status" value="1"/>
</dbReference>
<dbReference type="Proteomes" id="UP000317716">
    <property type="component" value="Unassembled WGS sequence"/>
</dbReference>
<dbReference type="PANTHER" id="PTHR11547:SF38">
    <property type="entry name" value="ARGININE KINASE 1-RELATED"/>
    <property type="match status" value="1"/>
</dbReference>
<dbReference type="EC" id="2.7.14.1" evidence="5"/>
<dbReference type="HAMAP" id="MF_00602">
    <property type="entry name" value="Prot_Arg_kinase"/>
    <property type="match status" value="1"/>
</dbReference>
<dbReference type="NCBIfam" id="NF002194">
    <property type="entry name" value="PRK01059.1-4"/>
    <property type="match status" value="1"/>
</dbReference>
<dbReference type="GO" id="GO:0046314">
    <property type="term" value="P:phosphocreatine biosynthetic process"/>
    <property type="evidence" value="ECO:0007669"/>
    <property type="project" value="InterPro"/>
</dbReference>
<dbReference type="Gene3D" id="3.30.590.10">
    <property type="entry name" value="Glutamine synthetase/guanido kinase, catalytic domain"/>
    <property type="match status" value="1"/>
</dbReference>
<comment type="function">
    <text evidence="5">Catalyzes the specific phosphorylation of arginine residues in proteins.</text>
</comment>
<feature type="binding site" evidence="5 6">
    <location>
        <position position="225"/>
    </location>
    <ligand>
        <name>ATP</name>
        <dbReference type="ChEBI" id="CHEBI:30616"/>
    </ligand>
</feature>
<dbReference type="EMBL" id="VBOS01000342">
    <property type="protein sequence ID" value="TMQ52010.1"/>
    <property type="molecule type" value="Genomic_DNA"/>
</dbReference>
<evidence type="ECO:0000256" key="4">
    <source>
        <dbReference type="ARBA" id="ARBA00022840"/>
    </source>
</evidence>
<feature type="binding site" evidence="6">
    <location>
        <begin position="276"/>
        <end position="280"/>
    </location>
    <ligand>
        <name>ATP</name>
        <dbReference type="ChEBI" id="CHEBI:30616"/>
    </ligand>
</feature>
<dbReference type="GO" id="GO:0004111">
    <property type="term" value="F:creatine kinase activity"/>
    <property type="evidence" value="ECO:0007669"/>
    <property type="project" value="InterPro"/>
</dbReference>
<evidence type="ECO:0000256" key="3">
    <source>
        <dbReference type="ARBA" id="ARBA00022777"/>
    </source>
</evidence>
<keyword evidence="4 5" id="KW-0067">ATP-binding</keyword>
<sequence>MFSARAAEWRTRPSRRPDGWAAPSATRRSSSSSAPCCVGSTVTRITRARCRRGTARARRARARSSGDPRRGEAAGARGAGGAPDAEPEKDPGMKPGNGNGTPKNFDELIERATPWLSGEGPQAGMVLSTRMRLARNLQSVPFTHRARDEQLQGVLMSVVAAAERAPGFQNGLLLKMNDIGTLERQILVERHLVSHELGDGTRPRGLLAGADERLSLMINEEDHLRLQAMAPGFQLAESWAVADAADDELDEALDFAFSDETGYLTSCPTNAGTGLRASVLVHLPALVLMDEIPKVLKGISQVGLNVRGLYGEHSEVMGNLFQISNQTTLGVSERDSIESLERVVRQILEHEERARERMMRDARVQIEDKVWRAYGTLRYCRSIQAREVINLCSAVRLGVALGMSGLCPLPVMSGLLVLTQPAHLQRYAGRELTPAERNVYRAQRVREQLAAAGRDADS</sequence>
<dbReference type="AlphaFoldDB" id="A0A538SKW6"/>
<evidence type="ECO:0000256" key="6">
    <source>
        <dbReference type="PROSITE-ProRule" id="PRU00843"/>
    </source>
</evidence>
<comment type="catalytic activity">
    <reaction evidence="5">
        <text>L-arginyl-[protein] + ATP = N(omega)-phospho-L-arginyl-[protein] + ADP + H(+)</text>
        <dbReference type="Rhea" id="RHEA:43384"/>
        <dbReference type="Rhea" id="RHEA-COMP:10532"/>
        <dbReference type="Rhea" id="RHEA-COMP:10533"/>
        <dbReference type="ChEBI" id="CHEBI:15378"/>
        <dbReference type="ChEBI" id="CHEBI:29965"/>
        <dbReference type="ChEBI" id="CHEBI:30616"/>
        <dbReference type="ChEBI" id="CHEBI:83226"/>
        <dbReference type="ChEBI" id="CHEBI:456216"/>
        <dbReference type="EC" id="2.7.14.1"/>
    </reaction>
</comment>
<dbReference type="InterPro" id="IPR014746">
    <property type="entry name" value="Gln_synth/guanido_kin_cat_dom"/>
</dbReference>
<comment type="caution">
    <text evidence="9">The sequence shown here is derived from an EMBL/GenBank/DDBJ whole genome shotgun (WGS) entry which is preliminary data.</text>
</comment>
<evidence type="ECO:0000313" key="9">
    <source>
        <dbReference type="EMBL" id="TMQ52010.1"/>
    </source>
</evidence>
<dbReference type="PROSITE" id="PS51510">
    <property type="entry name" value="PHOSPHAGEN_KINASE_C"/>
    <property type="match status" value="1"/>
</dbReference>
<dbReference type="SUPFAM" id="SSF55931">
    <property type="entry name" value="Glutamine synthetase/guanido kinase"/>
    <property type="match status" value="1"/>
</dbReference>
<dbReference type="GO" id="GO:1990424">
    <property type="term" value="F:protein arginine kinase activity"/>
    <property type="evidence" value="ECO:0007669"/>
    <property type="project" value="UniProtKB-EC"/>
</dbReference>
<feature type="compositionally biased region" description="Basic and acidic residues" evidence="7">
    <location>
        <begin position="7"/>
        <end position="18"/>
    </location>
</feature>
<evidence type="ECO:0000256" key="7">
    <source>
        <dbReference type="SAM" id="MobiDB-lite"/>
    </source>
</evidence>
<evidence type="ECO:0000259" key="8">
    <source>
        <dbReference type="PROSITE" id="PS51510"/>
    </source>
</evidence>
<feature type="compositionally biased region" description="Low complexity" evidence="7">
    <location>
        <begin position="21"/>
        <end position="35"/>
    </location>
</feature>
<gene>
    <name evidence="5" type="primary">mcsB</name>
    <name evidence="9" type="ORF">E6K72_09695</name>
</gene>
<evidence type="ECO:0000256" key="5">
    <source>
        <dbReference type="HAMAP-Rule" id="MF_00602"/>
    </source>
</evidence>
<keyword evidence="3 5" id="KW-0418">Kinase</keyword>